<reference evidence="3" key="2">
    <citation type="journal article" date="2023" name="Int. J. Mol. Sci.">
        <title>De Novo Assembly and Annotation of 11 Diverse Shrub Willow (Salix) Genomes Reveals Novel Gene Organization in Sex-Linked Regions.</title>
        <authorList>
            <person name="Hyden B."/>
            <person name="Feng K."/>
            <person name="Yates T.B."/>
            <person name="Jawdy S."/>
            <person name="Cereghino C."/>
            <person name="Smart L.B."/>
            <person name="Muchero W."/>
        </authorList>
    </citation>
    <scope>NUCLEOTIDE SEQUENCE</scope>
    <source>
        <tissue evidence="3">Shoot tip</tissue>
    </source>
</reference>
<dbReference type="InterPro" id="IPR013083">
    <property type="entry name" value="Znf_RING/FYVE/PHD"/>
</dbReference>
<dbReference type="Pfam" id="PF13639">
    <property type="entry name" value="zf-RING_2"/>
    <property type="match status" value="1"/>
</dbReference>
<feature type="region of interest" description="Disordered" evidence="1">
    <location>
        <begin position="579"/>
        <end position="602"/>
    </location>
</feature>
<proteinExistence type="predicted"/>
<feature type="compositionally biased region" description="Polar residues" evidence="1">
    <location>
        <begin position="315"/>
        <end position="325"/>
    </location>
</feature>
<dbReference type="Proteomes" id="UP001141253">
    <property type="component" value="Chromosome 9"/>
</dbReference>
<evidence type="ECO:0000313" key="4">
    <source>
        <dbReference type="Proteomes" id="UP001141253"/>
    </source>
</evidence>
<feature type="region of interest" description="Disordered" evidence="1">
    <location>
        <begin position="310"/>
        <end position="409"/>
    </location>
</feature>
<reference evidence="3" key="1">
    <citation type="submission" date="2022-10" db="EMBL/GenBank/DDBJ databases">
        <authorList>
            <person name="Hyden B.L."/>
            <person name="Feng K."/>
            <person name="Yates T."/>
            <person name="Jawdy S."/>
            <person name="Smart L.B."/>
            <person name="Muchero W."/>
        </authorList>
    </citation>
    <scope>NUCLEOTIDE SEQUENCE</scope>
    <source>
        <tissue evidence="3">Shoot tip</tissue>
    </source>
</reference>
<evidence type="ECO:0000256" key="1">
    <source>
        <dbReference type="SAM" id="MobiDB-lite"/>
    </source>
</evidence>
<organism evidence="3 4">
    <name type="scientific">Salix suchowensis</name>
    <dbReference type="NCBI Taxonomy" id="1278906"/>
    <lineage>
        <taxon>Eukaryota</taxon>
        <taxon>Viridiplantae</taxon>
        <taxon>Streptophyta</taxon>
        <taxon>Embryophyta</taxon>
        <taxon>Tracheophyta</taxon>
        <taxon>Spermatophyta</taxon>
        <taxon>Magnoliopsida</taxon>
        <taxon>eudicotyledons</taxon>
        <taxon>Gunneridae</taxon>
        <taxon>Pentapetalae</taxon>
        <taxon>rosids</taxon>
        <taxon>fabids</taxon>
        <taxon>Malpighiales</taxon>
        <taxon>Salicaceae</taxon>
        <taxon>Saliceae</taxon>
        <taxon>Salix</taxon>
    </lineage>
</organism>
<gene>
    <name evidence="3" type="ORF">OIU77_028487</name>
</gene>
<dbReference type="Gene3D" id="3.30.40.10">
    <property type="entry name" value="Zinc/RING finger domain, C3HC4 (zinc finger)"/>
    <property type="match status" value="1"/>
</dbReference>
<dbReference type="PANTHER" id="PTHR36373:SF1">
    <property type="entry name" value="EXPRESSED PROTEIN"/>
    <property type="match status" value="1"/>
</dbReference>
<feature type="compositionally biased region" description="Polar residues" evidence="1">
    <location>
        <begin position="370"/>
        <end position="380"/>
    </location>
</feature>
<accession>A0ABQ9BKR4</accession>
<feature type="compositionally biased region" description="Low complexity" evidence="1">
    <location>
        <begin position="381"/>
        <end position="390"/>
    </location>
</feature>
<feature type="domain" description="RING-type" evidence="2">
    <location>
        <begin position="203"/>
        <end position="237"/>
    </location>
</feature>
<comment type="caution">
    <text evidence="3">The sequence shown here is derived from an EMBL/GenBank/DDBJ whole genome shotgun (WGS) entry which is preliminary data.</text>
</comment>
<name>A0ABQ9BKR4_9ROSI</name>
<evidence type="ECO:0000259" key="2">
    <source>
        <dbReference type="Pfam" id="PF13639"/>
    </source>
</evidence>
<dbReference type="SUPFAM" id="SSF57850">
    <property type="entry name" value="RING/U-box"/>
    <property type="match status" value="1"/>
</dbReference>
<keyword evidence="4" id="KW-1185">Reference proteome</keyword>
<feature type="region of interest" description="Disordered" evidence="1">
    <location>
        <begin position="443"/>
        <end position="516"/>
    </location>
</feature>
<feature type="compositionally biased region" description="Basic and acidic residues" evidence="1">
    <location>
        <begin position="358"/>
        <end position="369"/>
    </location>
</feature>
<protein>
    <recommendedName>
        <fullName evidence="2">RING-type domain-containing protein</fullName>
    </recommendedName>
</protein>
<dbReference type="EMBL" id="JAPFFI010000008">
    <property type="protein sequence ID" value="KAJ6385318.1"/>
    <property type="molecule type" value="Genomic_DNA"/>
</dbReference>
<sequence length="622" mass="70402">MNGNRQMEVHYINTGFPYTSTESFMDFFEGLTHAPVNYAHTGPMHDQDSAYWSMNMNAYKFGFSGPGSTSYYSPYEVNGNLPIMDVSRTAWEYPSVVNAEEPTTTDTQFEGAEDMGVHAIDEERSISNQASANSPQAVWQDDVDPDNMTYEELIDLGDTVGTQSKGLSPELISLLPTSKCKLGSFFSRKKIWGKGKVFAKMKYKRGDKQIKLLCKHVYHSECIAKWLGINKVCPVCNNESSSSMDDDRMQLLGEKQAKIDWKRIDSVFVEDRLYENLNAPKWFDFVAPEDSTDDEAWFCRPDCNHPKTADDFFKTTPTSKLSSSGDKARSRNPLSDKNLRDAKLKRRGQSQSSFISCDYRDKFNDDSENRNPNLSTPSNYQKSMKQMIKSSSEKNKPIDDVPQTSEAPRLKSTLSAKNLFAGKDILGHITEFCNELKKLATRAREKESSNEESQMGEKKDGVVMNEGSREVLGELNVKEKERKPLLNNDGEKSEGNERGSAKENQRRKKRVDDTENIRVPLNLDTENIPVPLNLANVKNKGEERLLQIRTNPPSPQCFSANRAPAKITPSKVSRSRFTERGILQELKRDKETEDRSPSISDGKESRALDVFWFLKPCTTLSS</sequence>
<dbReference type="InterPro" id="IPR001841">
    <property type="entry name" value="Znf_RING"/>
</dbReference>
<evidence type="ECO:0000313" key="3">
    <source>
        <dbReference type="EMBL" id="KAJ6385318.1"/>
    </source>
</evidence>
<dbReference type="PANTHER" id="PTHR36373">
    <property type="entry name" value="EXPRESSED PROTEIN"/>
    <property type="match status" value="1"/>
</dbReference>
<feature type="compositionally biased region" description="Basic and acidic residues" evidence="1">
    <location>
        <begin position="585"/>
        <end position="602"/>
    </location>
</feature>